<dbReference type="EnsemblProtists" id="EOD28669">
    <property type="protein sequence ID" value="EOD28669"/>
    <property type="gene ID" value="EMIHUDRAFT_234824"/>
</dbReference>
<name>A0A0D3JYT4_EMIH1</name>
<dbReference type="PaxDb" id="2903-EOD28669"/>
<evidence type="ECO:0000313" key="2">
    <source>
        <dbReference type="Proteomes" id="UP000013827"/>
    </source>
</evidence>
<dbReference type="GeneID" id="17274215"/>
<proteinExistence type="predicted"/>
<dbReference type="Gene3D" id="3.80.10.10">
    <property type="entry name" value="Ribonuclease Inhibitor"/>
    <property type="match status" value="1"/>
</dbReference>
<accession>A0A0D3JYT4</accession>
<sequence>MGHSTGDDLGVFAASVRLGALETCRSLEVDGAGVEGVRVLADAAASGALSGLVDLDFEQSDVGDEGVMALTDSAFNGGLPVLETLYLSCDTITDAGLNSLTETVQHGRWPSIRNIAVRDNPASLAARRRLRVACSRRGNRRDPFPASCSTLSGQLDRPLPSLRPFTWPQCVSSEVMVFDGSAHACSTAQLGHWGCGVNR</sequence>
<keyword evidence="2" id="KW-1185">Reference proteome</keyword>
<organism evidence="1 2">
    <name type="scientific">Emiliania huxleyi (strain CCMP1516)</name>
    <dbReference type="NCBI Taxonomy" id="280463"/>
    <lineage>
        <taxon>Eukaryota</taxon>
        <taxon>Haptista</taxon>
        <taxon>Haptophyta</taxon>
        <taxon>Prymnesiophyceae</taxon>
        <taxon>Isochrysidales</taxon>
        <taxon>Noelaerhabdaceae</taxon>
        <taxon>Emiliania</taxon>
    </lineage>
</organism>
<dbReference type="RefSeq" id="XP_005781098.1">
    <property type="nucleotide sequence ID" value="XM_005781041.1"/>
</dbReference>
<protein>
    <submittedName>
        <fullName evidence="1">Uncharacterized protein</fullName>
    </submittedName>
</protein>
<reference evidence="1" key="2">
    <citation type="submission" date="2024-10" db="UniProtKB">
        <authorList>
            <consortium name="EnsemblProtists"/>
        </authorList>
    </citation>
    <scope>IDENTIFICATION</scope>
</reference>
<dbReference type="HOGENOM" id="CLU_1374488_0_0_1"/>
<dbReference type="InterPro" id="IPR032675">
    <property type="entry name" value="LRR_dom_sf"/>
</dbReference>
<dbReference type="Proteomes" id="UP000013827">
    <property type="component" value="Unassembled WGS sequence"/>
</dbReference>
<dbReference type="SUPFAM" id="SSF52047">
    <property type="entry name" value="RNI-like"/>
    <property type="match status" value="1"/>
</dbReference>
<dbReference type="AlphaFoldDB" id="A0A0D3JYT4"/>
<evidence type="ECO:0000313" key="1">
    <source>
        <dbReference type="EnsemblProtists" id="EOD28669"/>
    </source>
</evidence>
<reference evidence="2" key="1">
    <citation type="journal article" date="2013" name="Nature">
        <title>Pan genome of the phytoplankton Emiliania underpins its global distribution.</title>
        <authorList>
            <person name="Read B.A."/>
            <person name="Kegel J."/>
            <person name="Klute M.J."/>
            <person name="Kuo A."/>
            <person name="Lefebvre S.C."/>
            <person name="Maumus F."/>
            <person name="Mayer C."/>
            <person name="Miller J."/>
            <person name="Monier A."/>
            <person name="Salamov A."/>
            <person name="Young J."/>
            <person name="Aguilar M."/>
            <person name="Claverie J.M."/>
            <person name="Frickenhaus S."/>
            <person name="Gonzalez K."/>
            <person name="Herman E.K."/>
            <person name="Lin Y.C."/>
            <person name="Napier J."/>
            <person name="Ogata H."/>
            <person name="Sarno A.F."/>
            <person name="Shmutz J."/>
            <person name="Schroeder D."/>
            <person name="de Vargas C."/>
            <person name="Verret F."/>
            <person name="von Dassow P."/>
            <person name="Valentin K."/>
            <person name="Van de Peer Y."/>
            <person name="Wheeler G."/>
            <person name="Dacks J.B."/>
            <person name="Delwiche C.F."/>
            <person name="Dyhrman S.T."/>
            <person name="Glockner G."/>
            <person name="John U."/>
            <person name="Richards T."/>
            <person name="Worden A.Z."/>
            <person name="Zhang X."/>
            <person name="Grigoriev I.V."/>
            <person name="Allen A.E."/>
            <person name="Bidle K."/>
            <person name="Borodovsky M."/>
            <person name="Bowler C."/>
            <person name="Brownlee C."/>
            <person name="Cock J.M."/>
            <person name="Elias M."/>
            <person name="Gladyshev V.N."/>
            <person name="Groth M."/>
            <person name="Guda C."/>
            <person name="Hadaegh A."/>
            <person name="Iglesias-Rodriguez M.D."/>
            <person name="Jenkins J."/>
            <person name="Jones B.M."/>
            <person name="Lawson T."/>
            <person name="Leese F."/>
            <person name="Lindquist E."/>
            <person name="Lobanov A."/>
            <person name="Lomsadze A."/>
            <person name="Malik S.B."/>
            <person name="Marsh M.E."/>
            <person name="Mackinder L."/>
            <person name="Mock T."/>
            <person name="Mueller-Roeber B."/>
            <person name="Pagarete A."/>
            <person name="Parker M."/>
            <person name="Probert I."/>
            <person name="Quesneville H."/>
            <person name="Raines C."/>
            <person name="Rensing S.A."/>
            <person name="Riano-Pachon D.M."/>
            <person name="Richier S."/>
            <person name="Rokitta S."/>
            <person name="Shiraiwa Y."/>
            <person name="Soanes D.M."/>
            <person name="van der Giezen M."/>
            <person name="Wahlund T.M."/>
            <person name="Williams B."/>
            <person name="Wilson W."/>
            <person name="Wolfe G."/>
            <person name="Wurch L.L."/>
        </authorList>
    </citation>
    <scope>NUCLEOTIDE SEQUENCE</scope>
</reference>
<dbReference type="KEGG" id="ehx:EMIHUDRAFT_234824"/>